<dbReference type="Proteomes" id="UP000619761">
    <property type="component" value="Unassembled WGS sequence"/>
</dbReference>
<comment type="caution">
    <text evidence="2">The sequence shown here is derived from an EMBL/GenBank/DDBJ whole genome shotgun (WGS) entry which is preliminary data.</text>
</comment>
<evidence type="ECO:0000313" key="2">
    <source>
        <dbReference type="EMBL" id="GGY83511.1"/>
    </source>
</evidence>
<dbReference type="RefSeq" id="WP_189420156.1">
    <property type="nucleotide sequence ID" value="NZ_BMYZ01000003.1"/>
</dbReference>
<feature type="chain" id="PRO_5046142997" evidence="1">
    <location>
        <begin position="20"/>
        <end position="109"/>
    </location>
</feature>
<evidence type="ECO:0000256" key="1">
    <source>
        <dbReference type="SAM" id="SignalP"/>
    </source>
</evidence>
<organism evidence="2 3">
    <name type="scientific">Cellvibrio zantedeschiae</name>
    <dbReference type="NCBI Taxonomy" id="1237077"/>
    <lineage>
        <taxon>Bacteria</taxon>
        <taxon>Pseudomonadati</taxon>
        <taxon>Pseudomonadota</taxon>
        <taxon>Gammaproteobacteria</taxon>
        <taxon>Cellvibrionales</taxon>
        <taxon>Cellvibrionaceae</taxon>
        <taxon>Cellvibrio</taxon>
    </lineage>
</organism>
<keyword evidence="3" id="KW-1185">Reference proteome</keyword>
<proteinExistence type="predicted"/>
<name>A0ABQ3BAT9_9GAMM</name>
<reference evidence="3" key="1">
    <citation type="journal article" date="2019" name="Int. J. Syst. Evol. Microbiol.">
        <title>The Global Catalogue of Microorganisms (GCM) 10K type strain sequencing project: providing services to taxonomists for standard genome sequencing and annotation.</title>
        <authorList>
            <consortium name="The Broad Institute Genomics Platform"/>
            <consortium name="The Broad Institute Genome Sequencing Center for Infectious Disease"/>
            <person name="Wu L."/>
            <person name="Ma J."/>
        </authorList>
    </citation>
    <scope>NUCLEOTIDE SEQUENCE [LARGE SCALE GENOMIC DNA]</scope>
    <source>
        <strain evidence="3">KCTC 32239</strain>
    </source>
</reference>
<gene>
    <name evidence="2" type="ORF">GCM10011613_30510</name>
</gene>
<sequence length="109" mass="12656">MKKYFFILFLFSWCNASVALEIFKPVLKPEAVLEQTQAYLIKERAIDIEKYQLSLIVFNYYARYGTTPGKWVLHYSCKPINGIYSTDCGFSVQVSNETKPTFEFVKTDA</sequence>
<feature type="signal peptide" evidence="1">
    <location>
        <begin position="1"/>
        <end position="19"/>
    </location>
</feature>
<accession>A0ABQ3BAT9</accession>
<evidence type="ECO:0000313" key="3">
    <source>
        <dbReference type="Proteomes" id="UP000619761"/>
    </source>
</evidence>
<dbReference type="EMBL" id="BMYZ01000003">
    <property type="protein sequence ID" value="GGY83511.1"/>
    <property type="molecule type" value="Genomic_DNA"/>
</dbReference>
<protein>
    <submittedName>
        <fullName evidence="2">Uncharacterized protein</fullName>
    </submittedName>
</protein>
<keyword evidence="1" id="KW-0732">Signal</keyword>